<name>A0A2S9YE92_9BACT</name>
<reference evidence="2 3" key="1">
    <citation type="submission" date="2018-03" db="EMBL/GenBank/DDBJ databases">
        <title>Draft Genome Sequences of the Obligatory Marine Myxobacteria Enhygromyxa salina SWB005.</title>
        <authorList>
            <person name="Poehlein A."/>
            <person name="Moghaddam J.A."/>
            <person name="Harms H."/>
            <person name="Alanjari M."/>
            <person name="Koenig G.M."/>
            <person name="Daniel R."/>
            <person name="Schaeberle T.F."/>
        </authorList>
    </citation>
    <scope>NUCLEOTIDE SEQUENCE [LARGE SCALE GENOMIC DNA]</scope>
    <source>
        <strain evidence="2 3">SWB005</strain>
    </source>
</reference>
<proteinExistence type="predicted"/>
<accession>A0A2S9YE92</accession>
<keyword evidence="1" id="KW-0472">Membrane</keyword>
<evidence type="ECO:0000313" key="3">
    <source>
        <dbReference type="Proteomes" id="UP000237968"/>
    </source>
</evidence>
<dbReference type="Proteomes" id="UP000237968">
    <property type="component" value="Unassembled WGS sequence"/>
</dbReference>
<keyword evidence="3" id="KW-1185">Reference proteome</keyword>
<keyword evidence="1" id="KW-0812">Transmembrane</keyword>
<evidence type="ECO:0000313" key="2">
    <source>
        <dbReference type="EMBL" id="PRQ03352.1"/>
    </source>
</evidence>
<dbReference type="AlphaFoldDB" id="A0A2S9YE92"/>
<sequence length="156" mass="16633">MNTPPEAAPEAAPEFVVDRVAVALIIALAVVVAPTAILASAWVVTDGFDLAASSWFALVVAALSCGLTLIVLRAALVELRGGLGVRIDARGISKGKVEISWAEVESLEAPSFGLLDIRGGGKQLRVRTYLFTERKQLLEHIARSTGKQVPEMTYSY</sequence>
<comment type="caution">
    <text evidence="2">The sequence shown here is derived from an EMBL/GenBank/DDBJ whole genome shotgun (WGS) entry which is preliminary data.</text>
</comment>
<organism evidence="2 3">
    <name type="scientific">Enhygromyxa salina</name>
    <dbReference type="NCBI Taxonomy" id="215803"/>
    <lineage>
        <taxon>Bacteria</taxon>
        <taxon>Pseudomonadati</taxon>
        <taxon>Myxococcota</taxon>
        <taxon>Polyangia</taxon>
        <taxon>Nannocystales</taxon>
        <taxon>Nannocystaceae</taxon>
        <taxon>Enhygromyxa</taxon>
    </lineage>
</organism>
<gene>
    <name evidence="2" type="ORF">ENSA5_16600</name>
</gene>
<protein>
    <submittedName>
        <fullName evidence="2">Uncharacterized protein</fullName>
    </submittedName>
</protein>
<keyword evidence="1" id="KW-1133">Transmembrane helix</keyword>
<feature type="transmembrane region" description="Helical" evidence="1">
    <location>
        <begin position="20"/>
        <end position="43"/>
    </location>
</feature>
<feature type="transmembrane region" description="Helical" evidence="1">
    <location>
        <begin position="55"/>
        <end position="76"/>
    </location>
</feature>
<dbReference type="EMBL" id="PVNK01000091">
    <property type="protein sequence ID" value="PRQ03352.1"/>
    <property type="molecule type" value="Genomic_DNA"/>
</dbReference>
<dbReference type="RefSeq" id="WP_106391115.1">
    <property type="nucleotide sequence ID" value="NZ_PVNK01000091.1"/>
</dbReference>
<evidence type="ECO:0000256" key="1">
    <source>
        <dbReference type="SAM" id="Phobius"/>
    </source>
</evidence>